<reference evidence="1" key="2">
    <citation type="submission" date="2025-08" db="UniProtKB">
        <authorList>
            <consortium name="Ensembl"/>
        </authorList>
    </citation>
    <scope>IDENTIFICATION</scope>
</reference>
<dbReference type="AlphaFoldDB" id="A0A8C4RP37"/>
<dbReference type="PANTHER" id="PTHR16525">
    <property type="entry name" value="PROTEIN C12ORF4"/>
    <property type="match status" value="1"/>
</dbReference>
<dbReference type="Pfam" id="PF10154">
    <property type="entry name" value="Fy-3"/>
    <property type="match status" value="1"/>
</dbReference>
<organism evidence="1 2">
    <name type="scientific">Erpetoichthys calabaricus</name>
    <name type="common">Rope fish</name>
    <name type="synonym">Calamoichthys calabaricus</name>
    <dbReference type="NCBI Taxonomy" id="27687"/>
    <lineage>
        <taxon>Eukaryota</taxon>
        <taxon>Metazoa</taxon>
        <taxon>Chordata</taxon>
        <taxon>Craniata</taxon>
        <taxon>Vertebrata</taxon>
        <taxon>Euteleostomi</taxon>
        <taxon>Actinopterygii</taxon>
        <taxon>Polypteriformes</taxon>
        <taxon>Polypteridae</taxon>
        <taxon>Erpetoichthys</taxon>
    </lineage>
</organism>
<dbReference type="InterPro" id="IPR019311">
    <property type="entry name" value="Fy-3"/>
</dbReference>
<dbReference type="GeneTree" id="ENSGT00390000010229"/>
<evidence type="ECO:0000313" key="1">
    <source>
        <dbReference type="Ensembl" id="ENSECRP00000004532.1"/>
    </source>
</evidence>
<dbReference type="GO" id="GO:0005737">
    <property type="term" value="C:cytoplasm"/>
    <property type="evidence" value="ECO:0007669"/>
    <property type="project" value="TreeGrafter"/>
</dbReference>
<proteinExistence type="predicted"/>
<evidence type="ECO:0000313" key="2">
    <source>
        <dbReference type="Proteomes" id="UP000694620"/>
    </source>
</evidence>
<dbReference type="Proteomes" id="UP000694620">
    <property type="component" value="Chromosome 1"/>
</dbReference>
<dbReference type="Ensembl" id="ENSECRT00000004610.1">
    <property type="protein sequence ID" value="ENSECRP00000004532.1"/>
    <property type="gene ID" value="ENSECRG00000003082.1"/>
</dbReference>
<protein>
    <submittedName>
        <fullName evidence="1">FERRY endosomal RAB5 effector complex subunit 3</fullName>
    </submittedName>
</protein>
<keyword evidence="2" id="KW-1185">Reference proteome</keyword>
<dbReference type="GO" id="GO:0043304">
    <property type="term" value="P:regulation of mast cell degranulation"/>
    <property type="evidence" value="ECO:0007669"/>
    <property type="project" value="TreeGrafter"/>
</dbReference>
<sequence>MQVIEGSSSMKKTKGKSSTTEREFVFEFKAGKQSCHLSVPLNFPVEENISDLHGRLMLLHNLPCFIEKDLKQSLEIFIEDQTNQDRDIDSELALQKIKMGQVDMDHLTKAWSKAYTETTLEHAKPEEPNWDEDFADVYHELIHSPASETLLNLEHNYFVSISELISERDMELKKLQERQSHEMDEVMQGLGKTRSDHDVNTVAAKHFDSQQELENKWASELKQLTSIQKQEYQEWVMKLHQDLQNPNNSSVNEEIKVQPSQLRGSHEGNERLYEEQRQLEESFTIHLGAQLKTMHNLRLIRADVLDFCKHKRNHRSGIKLHRLQTALSLYSTSLCGLVLLVDNRINSYSGIKRDFATVCQECTDFHFLPLEEQLKIIQQVVLYARIQRNSKVKNHPDVLKNGSSEDKYKNIERNPSNIFPGEFYITRHSNLSEVHIVFHLCVDDNVRSGNITARDPAIMGLRNILKVCCTHDITTITIPLLLVHDMSEEMTIPWCLKRAELVFKCVKGFMMEMASWDGGISRTVQFLVPRSISEEMFYQLSNMLPQIFRVSSTLTLTSKR</sequence>
<reference evidence="1" key="3">
    <citation type="submission" date="2025-09" db="UniProtKB">
        <authorList>
            <consortium name="Ensembl"/>
        </authorList>
    </citation>
    <scope>IDENTIFICATION</scope>
</reference>
<accession>A0A8C4RP37</accession>
<name>A0A8C4RP37_ERPCA</name>
<dbReference type="PANTHER" id="PTHR16525:SF0">
    <property type="entry name" value="PROTEIN C12ORF4"/>
    <property type="match status" value="1"/>
</dbReference>
<reference evidence="1" key="1">
    <citation type="submission" date="2021-06" db="EMBL/GenBank/DDBJ databases">
        <authorList>
            <consortium name="Wellcome Sanger Institute Data Sharing"/>
        </authorList>
    </citation>
    <scope>NUCLEOTIDE SEQUENCE [LARGE SCALE GENOMIC DNA]</scope>
</reference>
<gene>
    <name evidence="1" type="primary">FERRY3</name>
    <name evidence="1" type="synonym">ferry3</name>
</gene>